<comment type="cofactor">
    <cofactor evidence="1">
        <name>pyridoxal 5'-phosphate</name>
        <dbReference type="ChEBI" id="CHEBI:597326"/>
    </cofactor>
</comment>
<evidence type="ECO:0000256" key="1">
    <source>
        <dbReference type="ARBA" id="ARBA00001933"/>
    </source>
</evidence>
<evidence type="ECO:0000256" key="3">
    <source>
        <dbReference type="ARBA" id="ARBA00022605"/>
    </source>
</evidence>
<keyword evidence="3" id="KW-0028">Amino-acid biosynthesis</keyword>
<evidence type="ECO:0000256" key="4">
    <source>
        <dbReference type="ARBA" id="ARBA00022679"/>
    </source>
</evidence>
<evidence type="ECO:0000256" key="2">
    <source>
        <dbReference type="ARBA" id="ARBA00007103"/>
    </source>
</evidence>
<name>A0A383E6W4_9ZZZZ</name>
<dbReference type="EMBL" id="UINC01223404">
    <property type="protein sequence ID" value="SVE52592.1"/>
    <property type="molecule type" value="Genomic_DNA"/>
</dbReference>
<dbReference type="GO" id="GO:0019344">
    <property type="term" value="P:cysteine biosynthetic process"/>
    <property type="evidence" value="ECO:0007669"/>
    <property type="project" value="UniProtKB-KW"/>
</dbReference>
<evidence type="ECO:0000256" key="5">
    <source>
        <dbReference type="ARBA" id="ARBA00022898"/>
    </source>
</evidence>
<comment type="similarity">
    <text evidence="2">Belongs to the cysteine synthase/cystathionine beta-synthase family.</text>
</comment>
<dbReference type="SUPFAM" id="SSF53686">
    <property type="entry name" value="Tryptophan synthase beta subunit-like PLP-dependent enzymes"/>
    <property type="match status" value="1"/>
</dbReference>
<dbReference type="Gene3D" id="3.40.50.1100">
    <property type="match status" value="2"/>
</dbReference>
<protein>
    <recommendedName>
        <fullName evidence="7">Tryptophan synthase beta chain-like PALP domain-containing protein</fullName>
    </recommendedName>
</protein>
<dbReference type="PANTHER" id="PTHR10314">
    <property type="entry name" value="CYSTATHIONINE BETA-SYNTHASE"/>
    <property type="match status" value="1"/>
</dbReference>
<dbReference type="InterPro" id="IPR050214">
    <property type="entry name" value="Cys_Synth/Cystath_Beta-Synth"/>
</dbReference>
<feature type="domain" description="Tryptophan synthase beta chain-like PALP" evidence="7">
    <location>
        <begin position="4"/>
        <end position="167"/>
    </location>
</feature>
<keyword evidence="4" id="KW-0808">Transferase</keyword>
<feature type="non-terminal residue" evidence="8">
    <location>
        <position position="1"/>
    </location>
</feature>
<reference evidence="8" key="1">
    <citation type="submission" date="2018-05" db="EMBL/GenBank/DDBJ databases">
        <authorList>
            <person name="Lanie J.A."/>
            <person name="Ng W.-L."/>
            <person name="Kazmierczak K.M."/>
            <person name="Andrzejewski T.M."/>
            <person name="Davidsen T.M."/>
            <person name="Wayne K.J."/>
            <person name="Tettelin H."/>
            <person name="Glass J.I."/>
            <person name="Rusch D."/>
            <person name="Podicherti R."/>
            <person name="Tsui H.-C.T."/>
            <person name="Winkler M.E."/>
        </authorList>
    </citation>
    <scope>NUCLEOTIDE SEQUENCE</scope>
</reference>
<keyword evidence="5" id="KW-0663">Pyridoxal phosphate</keyword>
<evidence type="ECO:0000313" key="8">
    <source>
        <dbReference type="EMBL" id="SVE52592.1"/>
    </source>
</evidence>
<dbReference type="Pfam" id="PF00291">
    <property type="entry name" value="PALP"/>
    <property type="match status" value="1"/>
</dbReference>
<evidence type="ECO:0000259" key="7">
    <source>
        <dbReference type="Pfam" id="PF00291"/>
    </source>
</evidence>
<sequence length="184" mass="19500">AIEEAEMLTGKIPGAFMPQQFDNPANPQIHYDTTGPEIWRDSDGKVDIFVAGVGTGGTVTGAGRYLKEQNPDIQVIAVEPEESPVLSGGKMGPHMIQGIGAGFIPGVYDGNFVDEVITTDSHEAIKTAQKLGLTEGLLVGISSGAAALAAYRVASRPENKGKNIVVMQPDAGERYISTLLFYHD</sequence>
<dbReference type="InterPro" id="IPR001926">
    <property type="entry name" value="TrpB-like_PALP"/>
</dbReference>
<dbReference type="GO" id="GO:0016740">
    <property type="term" value="F:transferase activity"/>
    <property type="evidence" value="ECO:0007669"/>
    <property type="project" value="UniProtKB-KW"/>
</dbReference>
<proteinExistence type="inferred from homology"/>
<organism evidence="8">
    <name type="scientific">marine metagenome</name>
    <dbReference type="NCBI Taxonomy" id="408172"/>
    <lineage>
        <taxon>unclassified sequences</taxon>
        <taxon>metagenomes</taxon>
        <taxon>ecological metagenomes</taxon>
    </lineage>
</organism>
<dbReference type="AlphaFoldDB" id="A0A383E6W4"/>
<dbReference type="FunFam" id="3.40.50.1100:FF:000006">
    <property type="entry name" value="Cysteine synthase"/>
    <property type="match status" value="1"/>
</dbReference>
<gene>
    <name evidence="8" type="ORF">METZ01_LOCUS505446</name>
</gene>
<evidence type="ECO:0000256" key="6">
    <source>
        <dbReference type="ARBA" id="ARBA00023192"/>
    </source>
</evidence>
<accession>A0A383E6W4</accession>
<dbReference type="InterPro" id="IPR036052">
    <property type="entry name" value="TrpB-like_PALP_sf"/>
</dbReference>
<keyword evidence="6" id="KW-0198">Cysteine biosynthesis</keyword>